<dbReference type="PATRIC" id="fig|571913.6.peg.2770"/>
<dbReference type="Pfam" id="PF13460">
    <property type="entry name" value="NAD_binding_10"/>
    <property type="match status" value="1"/>
</dbReference>
<dbReference type="KEGG" id="lmoi:VV02_13625"/>
<dbReference type="AlphaFoldDB" id="A0A0K1JIW5"/>
<proteinExistence type="predicted"/>
<dbReference type="Gene3D" id="3.40.50.720">
    <property type="entry name" value="NAD(P)-binding Rossmann-like Domain"/>
    <property type="match status" value="1"/>
</dbReference>
<sequence length="214" mass="22371">MTRIALIGGHGKVALLAIPLLVSQGDEVGAVIRNPDHAADVEALGATAVVADIEHMDQQEIESLLDGYDVVVWSAGAGGGSPERTYAVDRDAAVRSMDAATKAGASRYVMVSYFGAGPDHGVPQDNSFFAYADAKSAADARLAQSELDWTILRPSRLTDGPATGSVSVGADQDKSEVSRADVAATIAAVVDDSRTYRQTYEYNHGSTPIAEAFA</sequence>
<keyword evidence="3" id="KW-1185">Reference proteome</keyword>
<accession>A0A0K1JIW5</accession>
<dbReference type="Proteomes" id="UP000066480">
    <property type="component" value="Chromosome"/>
</dbReference>
<feature type="domain" description="NAD(P)-binding" evidence="1">
    <location>
        <begin position="8"/>
        <end position="192"/>
    </location>
</feature>
<dbReference type="EMBL" id="CP011112">
    <property type="protein sequence ID" value="AKU16664.1"/>
    <property type="molecule type" value="Genomic_DNA"/>
</dbReference>
<protein>
    <submittedName>
        <fullName evidence="2">NAD-dependent dehydratase</fullName>
    </submittedName>
</protein>
<dbReference type="PANTHER" id="PTHR15020:SF50">
    <property type="entry name" value="UPF0659 PROTEIN YMR090W"/>
    <property type="match status" value="1"/>
</dbReference>
<dbReference type="InterPro" id="IPR016040">
    <property type="entry name" value="NAD(P)-bd_dom"/>
</dbReference>
<organism evidence="2 3">
    <name type="scientific">Luteipulveratus mongoliensis</name>
    <dbReference type="NCBI Taxonomy" id="571913"/>
    <lineage>
        <taxon>Bacteria</taxon>
        <taxon>Bacillati</taxon>
        <taxon>Actinomycetota</taxon>
        <taxon>Actinomycetes</taxon>
        <taxon>Micrococcales</taxon>
        <taxon>Dermacoccaceae</taxon>
        <taxon>Luteipulveratus</taxon>
    </lineage>
</organism>
<dbReference type="CDD" id="cd05243">
    <property type="entry name" value="SDR_a5"/>
    <property type="match status" value="1"/>
</dbReference>
<dbReference type="RefSeq" id="WP_052592218.1">
    <property type="nucleotide sequence ID" value="NZ_CP011112.1"/>
</dbReference>
<evidence type="ECO:0000313" key="2">
    <source>
        <dbReference type="EMBL" id="AKU16664.1"/>
    </source>
</evidence>
<evidence type="ECO:0000259" key="1">
    <source>
        <dbReference type="Pfam" id="PF13460"/>
    </source>
</evidence>
<name>A0A0K1JIW5_9MICO</name>
<gene>
    <name evidence="2" type="ORF">VV02_13625</name>
</gene>
<dbReference type="STRING" id="571913.VV02_13625"/>
<dbReference type="OrthoDB" id="4248066at2"/>
<evidence type="ECO:0000313" key="3">
    <source>
        <dbReference type="Proteomes" id="UP000066480"/>
    </source>
</evidence>
<dbReference type="SUPFAM" id="SSF51735">
    <property type="entry name" value="NAD(P)-binding Rossmann-fold domains"/>
    <property type="match status" value="1"/>
</dbReference>
<dbReference type="PANTHER" id="PTHR15020">
    <property type="entry name" value="FLAVIN REDUCTASE-RELATED"/>
    <property type="match status" value="1"/>
</dbReference>
<dbReference type="InterPro" id="IPR036291">
    <property type="entry name" value="NAD(P)-bd_dom_sf"/>
</dbReference>
<reference evidence="2 3" key="1">
    <citation type="submission" date="2015-03" db="EMBL/GenBank/DDBJ databases">
        <title>Luteipulveratus halotolerans sp. nov., a novel actinobacterium (Dermacoccaceae) from Sarawak, Malaysia.</title>
        <authorList>
            <person name="Juboi H."/>
            <person name="Basik A."/>
            <person name="Shamsul S.S."/>
            <person name="Arnold P."/>
            <person name="Schmitt E.K."/>
            <person name="Sanglier J.-J."/>
            <person name="Yeo T."/>
        </authorList>
    </citation>
    <scope>NUCLEOTIDE SEQUENCE [LARGE SCALE GENOMIC DNA]</scope>
    <source>
        <strain evidence="2 3">MN07-A0370</strain>
    </source>
</reference>